<organism evidence="1 2">
    <name type="scientific">Flavisolibacter ginsengisoli DSM 18119</name>
    <dbReference type="NCBI Taxonomy" id="1121884"/>
    <lineage>
        <taxon>Bacteria</taxon>
        <taxon>Pseudomonadati</taxon>
        <taxon>Bacteroidota</taxon>
        <taxon>Chitinophagia</taxon>
        <taxon>Chitinophagales</taxon>
        <taxon>Chitinophagaceae</taxon>
        <taxon>Flavisolibacter</taxon>
    </lineage>
</organism>
<reference evidence="1 2" key="1">
    <citation type="submission" date="2016-11" db="EMBL/GenBank/DDBJ databases">
        <authorList>
            <person name="Jaros S."/>
            <person name="Januszkiewicz K."/>
            <person name="Wedrychowicz H."/>
        </authorList>
    </citation>
    <scope>NUCLEOTIDE SEQUENCE [LARGE SCALE GENOMIC DNA]</scope>
    <source>
        <strain evidence="1 2">DSM 18119</strain>
    </source>
</reference>
<dbReference type="PROSITE" id="PS51257">
    <property type="entry name" value="PROKAR_LIPOPROTEIN"/>
    <property type="match status" value="1"/>
</dbReference>
<protein>
    <submittedName>
        <fullName evidence="1">Uncharacterized protein</fullName>
    </submittedName>
</protein>
<evidence type="ECO:0000313" key="2">
    <source>
        <dbReference type="Proteomes" id="UP000184048"/>
    </source>
</evidence>
<evidence type="ECO:0000313" key="1">
    <source>
        <dbReference type="EMBL" id="SHF93839.1"/>
    </source>
</evidence>
<gene>
    <name evidence="1" type="ORF">SAMN02745131_03909</name>
</gene>
<dbReference type="RefSeq" id="WP_139256505.1">
    <property type="nucleotide sequence ID" value="NZ_FQUU01000024.1"/>
</dbReference>
<dbReference type="OrthoDB" id="957496at2"/>
<name>A0A1M5FQY2_9BACT</name>
<dbReference type="AlphaFoldDB" id="A0A1M5FQY2"/>
<dbReference type="EMBL" id="FQUU01000024">
    <property type="protein sequence ID" value="SHF93839.1"/>
    <property type="molecule type" value="Genomic_DNA"/>
</dbReference>
<sequence>MKRVSIQLCLFLSMAISACSHHRHETSFTVKESHHSYYLETNFNEDLTHDVERYLNDKIGQSDPSILIDGSGDRRITLSDHSSFHLVTDPGYVELKLDKDQNSKASYQRIRSICQGLKAVVIQPTPIDQ</sequence>
<accession>A0A1M5FQY2</accession>
<dbReference type="Proteomes" id="UP000184048">
    <property type="component" value="Unassembled WGS sequence"/>
</dbReference>
<keyword evidence="2" id="KW-1185">Reference proteome</keyword>
<proteinExistence type="predicted"/>